<dbReference type="GO" id="GO:0140359">
    <property type="term" value="F:ABC-type transporter activity"/>
    <property type="evidence" value="ECO:0007669"/>
    <property type="project" value="InterPro"/>
</dbReference>
<keyword evidence="2" id="KW-0813">Transport</keyword>
<evidence type="ECO:0000256" key="4">
    <source>
        <dbReference type="ARBA" id="ARBA00022989"/>
    </source>
</evidence>
<dbReference type="InterPro" id="IPR003439">
    <property type="entry name" value="ABC_transporter-like_ATP-bd"/>
</dbReference>
<dbReference type="EMBL" id="JAANQT010000913">
    <property type="protein sequence ID" value="KAG1307623.1"/>
    <property type="molecule type" value="Genomic_DNA"/>
</dbReference>
<dbReference type="InterPro" id="IPR027417">
    <property type="entry name" value="P-loop_NTPase"/>
</dbReference>
<dbReference type="PANTHER" id="PTHR11384:SF59">
    <property type="entry name" value="LYSOSOMAL COBALAMIN TRANSPORTER ABCD4"/>
    <property type="match status" value="1"/>
</dbReference>
<dbReference type="GO" id="GO:0005778">
    <property type="term" value="C:peroxisomal membrane"/>
    <property type="evidence" value="ECO:0007669"/>
    <property type="project" value="TreeGrafter"/>
</dbReference>
<evidence type="ECO:0000256" key="5">
    <source>
        <dbReference type="ARBA" id="ARBA00023136"/>
    </source>
</evidence>
<dbReference type="AlphaFoldDB" id="A0A9P6X8J0"/>
<dbReference type="Pfam" id="PF00005">
    <property type="entry name" value="ABC_tran"/>
    <property type="match status" value="1"/>
</dbReference>
<dbReference type="GO" id="GO:0016887">
    <property type="term" value="F:ATP hydrolysis activity"/>
    <property type="evidence" value="ECO:0007669"/>
    <property type="project" value="InterPro"/>
</dbReference>
<feature type="transmembrane region" description="Helical" evidence="6">
    <location>
        <begin position="190"/>
        <end position="208"/>
    </location>
</feature>
<dbReference type="GO" id="GO:0015910">
    <property type="term" value="P:long-chain fatty acid import into peroxisome"/>
    <property type="evidence" value="ECO:0007669"/>
    <property type="project" value="TreeGrafter"/>
</dbReference>
<feature type="transmembrane region" description="Helical" evidence="6">
    <location>
        <begin position="286"/>
        <end position="306"/>
    </location>
</feature>
<sequence>MRTSDSFVEPLIREEKKEKKSQYRFDRLFIKRLSGLLKILFDTNKVRLLYVTLICFAIGYEVLVYFVGLIPSHFYSILIARDLSGFIRYTIPCLLLVFTTATCKSLLKFVGGLFAIKTRRILTVHLHNQYMKSKCAYNLLINSSATIDNPDQRITQDVDKFAETLQEIITTLIISPVLVIYYAFKCWMVTGFSGPLIILIYFLIGSLISRKLIQPIVNAVFYKEYEEGNFRSYFHVRIRQYIESIAFCDGEKDEINRANQKLDILLTYQRSIVNNELFLNIANESFSYFGSVISYFLVAIPIFTGVLNDKDASELSSIISQSSFVAMYLIYLFSTIIEQSTKLSDLAGYTARIAELLEALEDIRDESEEIHLLNSDHIQFEDITLYSPNKKLLVRHLDLSVSEGDRLVITGPNGSGKTSILRALAGLWPSSEGIIRVPKDILFLPQTPYLVDGSLRDQISSEAVSDESVMGLLEKVRLSHLAGMIESFDIRQEWYKLLSPGEQQRLAMIRVFYSKPRFLGISTG</sequence>
<dbReference type="Gene3D" id="3.40.50.300">
    <property type="entry name" value="P-loop containing nucleotide triphosphate hydrolases"/>
    <property type="match status" value="1"/>
</dbReference>
<evidence type="ECO:0000256" key="6">
    <source>
        <dbReference type="SAM" id="Phobius"/>
    </source>
</evidence>
<dbReference type="SUPFAM" id="SSF52540">
    <property type="entry name" value="P-loop containing nucleoside triphosphate hydrolases"/>
    <property type="match status" value="1"/>
</dbReference>
<feature type="domain" description="ABC transmembrane type-1" evidence="7">
    <location>
        <begin position="51"/>
        <end position="341"/>
    </location>
</feature>
<keyword evidence="3 6" id="KW-0812">Transmembrane</keyword>
<dbReference type="SUPFAM" id="SSF90123">
    <property type="entry name" value="ABC transporter transmembrane region"/>
    <property type="match status" value="1"/>
</dbReference>
<dbReference type="InterPro" id="IPR036640">
    <property type="entry name" value="ABC1_TM_sf"/>
</dbReference>
<dbReference type="PROSITE" id="PS50929">
    <property type="entry name" value="ABC_TM1F"/>
    <property type="match status" value="1"/>
</dbReference>
<evidence type="ECO:0000313" key="8">
    <source>
        <dbReference type="EMBL" id="KAG1307623.1"/>
    </source>
</evidence>
<dbReference type="PANTHER" id="PTHR11384">
    <property type="entry name" value="ATP-BINDING CASSETTE, SUB-FAMILY D MEMBER"/>
    <property type="match status" value="1"/>
</dbReference>
<dbReference type="OrthoDB" id="422637at2759"/>
<protein>
    <recommendedName>
        <fullName evidence="7">ABC transmembrane type-1 domain-containing protein</fullName>
    </recommendedName>
</protein>
<proteinExistence type="inferred from homology"/>
<keyword evidence="9" id="KW-1185">Reference proteome</keyword>
<dbReference type="GO" id="GO:0005324">
    <property type="term" value="F:long-chain fatty acid transmembrane transporter activity"/>
    <property type="evidence" value="ECO:0007669"/>
    <property type="project" value="TreeGrafter"/>
</dbReference>
<name>A0A9P6X8J0_RHIOR</name>
<dbReference type="Gene3D" id="1.20.1560.10">
    <property type="entry name" value="ABC transporter type 1, transmembrane domain"/>
    <property type="match status" value="1"/>
</dbReference>
<evidence type="ECO:0000259" key="7">
    <source>
        <dbReference type="PROSITE" id="PS50929"/>
    </source>
</evidence>
<organism evidence="8 9">
    <name type="scientific">Rhizopus oryzae</name>
    <name type="common">Mucormycosis agent</name>
    <name type="synonym">Rhizopus arrhizus var. delemar</name>
    <dbReference type="NCBI Taxonomy" id="64495"/>
    <lineage>
        <taxon>Eukaryota</taxon>
        <taxon>Fungi</taxon>
        <taxon>Fungi incertae sedis</taxon>
        <taxon>Mucoromycota</taxon>
        <taxon>Mucoromycotina</taxon>
        <taxon>Mucoromycetes</taxon>
        <taxon>Mucorales</taxon>
        <taxon>Mucorineae</taxon>
        <taxon>Rhizopodaceae</taxon>
        <taxon>Rhizopus</taxon>
    </lineage>
</organism>
<feature type="transmembrane region" description="Helical" evidence="6">
    <location>
        <begin position="168"/>
        <end position="184"/>
    </location>
</feature>
<dbReference type="Proteomes" id="UP000716291">
    <property type="component" value="Unassembled WGS sequence"/>
</dbReference>
<dbReference type="InterPro" id="IPR050835">
    <property type="entry name" value="ABC_transporter_sub-D"/>
</dbReference>
<keyword evidence="4 6" id="KW-1133">Transmembrane helix</keyword>
<evidence type="ECO:0000313" key="9">
    <source>
        <dbReference type="Proteomes" id="UP000716291"/>
    </source>
</evidence>
<comment type="caution">
    <text evidence="8">The sequence shown here is derived from an EMBL/GenBank/DDBJ whole genome shotgun (WGS) entry which is preliminary data.</text>
</comment>
<dbReference type="GO" id="GO:0005524">
    <property type="term" value="F:ATP binding"/>
    <property type="evidence" value="ECO:0007669"/>
    <property type="project" value="InterPro"/>
</dbReference>
<evidence type="ECO:0000256" key="3">
    <source>
        <dbReference type="ARBA" id="ARBA00022692"/>
    </source>
</evidence>
<feature type="transmembrane region" description="Helical" evidence="6">
    <location>
        <begin position="48"/>
        <end position="69"/>
    </location>
</feature>
<reference evidence="8" key="1">
    <citation type="journal article" date="2020" name="Microb. Genom.">
        <title>Genetic diversity of clinical and environmental Mucorales isolates obtained from an investigation of mucormycosis cases among solid organ transplant recipients.</title>
        <authorList>
            <person name="Nguyen M.H."/>
            <person name="Kaul D."/>
            <person name="Muto C."/>
            <person name="Cheng S.J."/>
            <person name="Richter R.A."/>
            <person name="Bruno V.M."/>
            <person name="Liu G."/>
            <person name="Beyhan S."/>
            <person name="Sundermann A.J."/>
            <person name="Mounaud S."/>
            <person name="Pasculle A.W."/>
            <person name="Nierman W.C."/>
            <person name="Driscoll E."/>
            <person name="Cumbie R."/>
            <person name="Clancy C.J."/>
            <person name="Dupont C.L."/>
        </authorList>
    </citation>
    <scope>NUCLEOTIDE SEQUENCE</scope>
    <source>
        <strain evidence="8">GL11</strain>
    </source>
</reference>
<dbReference type="GO" id="GO:0006635">
    <property type="term" value="P:fatty acid beta-oxidation"/>
    <property type="evidence" value="ECO:0007669"/>
    <property type="project" value="TreeGrafter"/>
</dbReference>
<dbReference type="InterPro" id="IPR011527">
    <property type="entry name" value="ABC1_TM_dom"/>
</dbReference>
<dbReference type="GO" id="GO:0007031">
    <property type="term" value="P:peroxisome organization"/>
    <property type="evidence" value="ECO:0007669"/>
    <property type="project" value="TreeGrafter"/>
</dbReference>
<feature type="transmembrane region" description="Helical" evidence="6">
    <location>
        <begin position="89"/>
        <end position="116"/>
    </location>
</feature>
<evidence type="ECO:0000256" key="1">
    <source>
        <dbReference type="ARBA" id="ARBA00008575"/>
    </source>
</evidence>
<gene>
    <name evidence="8" type="ORF">G6F64_006671</name>
</gene>
<dbReference type="Pfam" id="PF06472">
    <property type="entry name" value="ABC_membrane_2"/>
    <property type="match status" value="1"/>
</dbReference>
<accession>A0A9P6X8J0</accession>
<feature type="transmembrane region" description="Helical" evidence="6">
    <location>
        <begin position="318"/>
        <end position="337"/>
    </location>
</feature>
<dbReference type="GO" id="GO:0042760">
    <property type="term" value="P:very long-chain fatty acid catabolic process"/>
    <property type="evidence" value="ECO:0007669"/>
    <property type="project" value="TreeGrafter"/>
</dbReference>
<keyword evidence="5 6" id="KW-0472">Membrane</keyword>
<comment type="similarity">
    <text evidence="1">Belongs to the ABC transporter superfamily. ABCD family. Peroxisomal fatty acyl CoA transporter (TC 3.A.1.203) subfamily.</text>
</comment>
<evidence type="ECO:0000256" key="2">
    <source>
        <dbReference type="ARBA" id="ARBA00022448"/>
    </source>
</evidence>